<dbReference type="GeneID" id="24437887"/>
<name>W7XDJ2_TETTS</name>
<evidence type="ECO:0000313" key="1">
    <source>
        <dbReference type="EMBL" id="EWS74713.1"/>
    </source>
</evidence>
<organism evidence="1 2">
    <name type="scientific">Tetrahymena thermophila (strain SB210)</name>
    <dbReference type="NCBI Taxonomy" id="312017"/>
    <lineage>
        <taxon>Eukaryota</taxon>
        <taxon>Sar</taxon>
        <taxon>Alveolata</taxon>
        <taxon>Ciliophora</taxon>
        <taxon>Intramacronucleata</taxon>
        <taxon>Oligohymenophorea</taxon>
        <taxon>Hymenostomatida</taxon>
        <taxon>Tetrahymenina</taxon>
        <taxon>Tetrahymenidae</taxon>
        <taxon>Tetrahymena</taxon>
    </lineage>
</organism>
<gene>
    <name evidence="1" type="ORF">TTHERM_000224519</name>
</gene>
<protein>
    <submittedName>
        <fullName evidence="1">Uncharacterized protein</fullName>
    </submittedName>
</protein>
<proteinExistence type="predicted"/>
<dbReference type="RefSeq" id="XP_012652714.1">
    <property type="nucleotide sequence ID" value="XM_012797260.1"/>
</dbReference>
<keyword evidence="2" id="KW-1185">Reference proteome</keyword>
<evidence type="ECO:0000313" key="2">
    <source>
        <dbReference type="Proteomes" id="UP000009168"/>
    </source>
</evidence>
<dbReference type="KEGG" id="tet:TTHERM_000224519"/>
<reference evidence="2" key="1">
    <citation type="journal article" date="2006" name="PLoS Biol.">
        <title>Macronuclear genome sequence of the ciliate Tetrahymena thermophila, a model eukaryote.</title>
        <authorList>
            <person name="Eisen J.A."/>
            <person name="Coyne R.S."/>
            <person name="Wu M."/>
            <person name="Wu D."/>
            <person name="Thiagarajan M."/>
            <person name="Wortman J.R."/>
            <person name="Badger J.H."/>
            <person name="Ren Q."/>
            <person name="Amedeo P."/>
            <person name="Jones K.M."/>
            <person name="Tallon L.J."/>
            <person name="Delcher A.L."/>
            <person name="Salzberg S.L."/>
            <person name="Silva J.C."/>
            <person name="Haas B.J."/>
            <person name="Majoros W.H."/>
            <person name="Farzad M."/>
            <person name="Carlton J.M."/>
            <person name="Smith R.K. Jr."/>
            <person name="Garg J."/>
            <person name="Pearlman R.E."/>
            <person name="Karrer K.M."/>
            <person name="Sun L."/>
            <person name="Manning G."/>
            <person name="Elde N.C."/>
            <person name="Turkewitz A.P."/>
            <person name="Asai D.J."/>
            <person name="Wilkes D.E."/>
            <person name="Wang Y."/>
            <person name="Cai H."/>
            <person name="Collins K."/>
            <person name="Stewart B.A."/>
            <person name="Lee S.R."/>
            <person name="Wilamowska K."/>
            <person name="Weinberg Z."/>
            <person name="Ruzzo W.L."/>
            <person name="Wloga D."/>
            <person name="Gaertig J."/>
            <person name="Frankel J."/>
            <person name="Tsao C.-C."/>
            <person name="Gorovsky M.A."/>
            <person name="Keeling P.J."/>
            <person name="Waller R.F."/>
            <person name="Patron N.J."/>
            <person name="Cherry J.M."/>
            <person name="Stover N.A."/>
            <person name="Krieger C.J."/>
            <person name="del Toro C."/>
            <person name="Ryder H.F."/>
            <person name="Williamson S.C."/>
            <person name="Barbeau R.A."/>
            <person name="Hamilton E.P."/>
            <person name="Orias E."/>
        </authorList>
    </citation>
    <scope>NUCLEOTIDE SEQUENCE [LARGE SCALE GENOMIC DNA]</scope>
    <source>
        <strain evidence="2">SB210</strain>
    </source>
</reference>
<dbReference type="Proteomes" id="UP000009168">
    <property type="component" value="Unassembled WGS sequence"/>
</dbReference>
<sequence>MVKTVIQNAQMVVKYVLIETNAYNTQVITQEQFQTNCVIIHVLSVQAQQNLIALTVLLQPVFTTKKQ</sequence>
<dbReference type="AlphaFoldDB" id="W7XDJ2"/>
<dbReference type="InParanoid" id="W7XDJ2"/>
<dbReference type="EMBL" id="GG662718">
    <property type="protein sequence ID" value="EWS74713.1"/>
    <property type="molecule type" value="Genomic_DNA"/>
</dbReference>
<accession>W7XDJ2</accession>